<gene>
    <name evidence="3" type="ORF">CEP50_10325</name>
</gene>
<dbReference type="STRING" id="1050202.GCA_000384035_03650"/>
<sequence>MSPRPGNAFPRVPARVRTPLRTALVLVVGALLTVLTPVVPPAGAQSDGRISIDVSSVTPEVVREGSGKTLRISGALYNTGGRPVSDLQMRLERGEPRATRASLVTALRANATTSTRTHFTTVAERIGPGQRSRFELRVELTGNGPDGLGVDRPGVYPLLLNVNGDLAPRRRARVATERFMLPVLSLPGRSATPPEQSTRITTLIPLVDRPHLAQEQLPGRPTILTDDRLATTLAPGGRLFELVRSVSEKAPADSKLGEGICLVIDPDLIVTARAMAGGYQVRGEDDELVAGSGAEAAKRWLDELRDTVRGRCVIALPYSDADVVALTRAGLPDLLRGSLDGGALVERELGVRVREDVLWPADGALDGATASRLADTPVRTVLMHPESLAAPAGSLEPVRVRTDGRDYTPTARLVDPLVADALNPARGQQAGGSTGTAPVGDGTPSVLNGLSALAFRSTVATVDSTTLVAPPRRWDLDGDEVDGFLDGLKALDEAGFVRPVPLPEESAAKRDEGGSPSGTSASAAGDSASPVALTYPGSSARREIPRSVLDDLAAQNYRVGQLFGASEREPALNVDPASVTTPLRNGLLHGASSAWRGNERAAARWVEIAARTVEGVLNGVHIADFDWQITLTSSNSKIPVTVRNDLPVNVRFRLHVDTPPGVRVDDLGVLRVPANGSRPFLPETTVERSGKFTVDVTLRTEGGTKLGQTRRMRVDSNAYGTVPVILTVTGAALLVLLSARRIVRRFRSRGDGGTDPSTPGESEATAEEANPAGPEASSGREIPDGDGPRAADEEAPPAEEPTADGDPRRD</sequence>
<evidence type="ECO:0008006" key="5">
    <source>
        <dbReference type="Google" id="ProtNLM"/>
    </source>
</evidence>
<dbReference type="Pfam" id="PF19516">
    <property type="entry name" value="DUF6049"/>
    <property type="match status" value="1"/>
</dbReference>
<keyword evidence="2" id="KW-0812">Transmembrane</keyword>
<dbReference type="AlphaFoldDB" id="A0A2T0GWI2"/>
<keyword evidence="2" id="KW-1133">Transmembrane helix</keyword>
<dbReference type="Proteomes" id="UP000239352">
    <property type="component" value="Unassembled WGS sequence"/>
</dbReference>
<accession>A0A2T0GWI2</accession>
<name>A0A2T0GWI2_ACTMO</name>
<protein>
    <recommendedName>
        <fullName evidence="5">Glycoprotein</fullName>
    </recommendedName>
</protein>
<proteinExistence type="predicted"/>
<dbReference type="InParanoid" id="A0A2T0GWI2"/>
<dbReference type="InterPro" id="IPR046112">
    <property type="entry name" value="DUF6049"/>
</dbReference>
<dbReference type="RefSeq" id="WP_106113730.1">
    <property type="nucleotide sequence ID" value="NZ_PVSR01000014.1"/>
</dbReference>
<keyword evidence="2" id="KW-0472">Membrane</keyword>
<dbReference type="EMBL" id="PVSR01000014">
    <property type="protein sequence ID" value="PRW63468.1"/>
    <property type="molecule type" value="Genomic_DNA"/>
</dbReference>
<comment type="caution">
    <text evidence="3">The sequence shown here is derived from an EMBL/GenBank/DDBJ whole genome shotgun (WGS) entry which is preliminary data.</text>
</comment>
<reference evidence="3 4" key="1">
    <citation type="submission" date="2018-03" db="EMBL/GenBank/DDBJ databases">
        <title>Actinopolyspora mortivallis from Sahara, screening for active biomolecules.</title>
        <authorList>
            <person name="Selama O."/>
            <person name="Wellington E.M.H."/>
            <person name="Hacene H."/>
        </authorList>
    </citation>
    <scope>NUCLEOTIDE SEQUENCE [LARGE SCALE GENOMIC DNA]</scope>
    <source>
        <strain evidence="3 4">M5A</strain>
    </source>
</reference>
<feature type="compositionally biased region" description="Basic and acidic residues" evidence="1">
    <location>
        <begin position="781"/>
        <end position="792"/>
    </location>
</feature>
<evidence type="ECO:0000256" key="1">
    <source>
        <dbReference type="SAM" id="MobiDB-lite"/>
    </source>
</evidence>
<evidence type="ECO:0000256" key="2">
    <source>
        <dbReference type="SAM" id="Phobius"/>
    </source>
</evidence>
<feature type="transmembrane region" description="Helical" evidence="2">
    <location>
        <begin position="718"/>
        <end position="739"/>
    </location>
</feature>
<evidence type="ECO:0000313" key="3">
    <source>
        <dbReference type="EMBL" id="PRW63468.1"/>
    </source>
</evidence>
<feature type="compositionally biased region" description="Acidic residues" evidence="1">
    <location>
        <begin position="793"/>
        <end position="803"/>
    </location>
</feature>
<feature type="compositionally biased region" description="Low complexity" evidence="1">
    <location>
        <begin position="517"/>
        <end position="529"/>
    </location>
</feature>
<keyword evidence="4" id="KW-1185">Reference proteome</keyword>
<feature type="region of interest" description="Disordered" evidence="1">
    <location>
        <begin position="496"/>
        <end position="536"/>
    </location>
</feature>
<feature type="region of interest" description="Disordered" evidence="1">
    <location>
        <begin position="748"/>
        <end position="810"/>
    </location>
</feature>
<evidence type="ECO:0000313" key="4">
    <source>
        <dbReference type="Proteomes" id="UP000239352"/>
    </source>
</evidence>
<organism evidence="3 4">
    <name type="scientific">Actinopolyspora mortivallis</name>
    <dbReference type="NCBI Taxonomy" id="33906"/>
    <lineage>
        <taxon>Bacteria</taxon>
        <taxon>Bacillati</taxon>
        <taxon>Actinomycetota</taxon>
        <taxon>Actinomycetes</taxon>
        <taxon>Actinopolysporales</taxon>
        <taxon>Actinopolysporaceae</taxon>
        <taxon>Actinopolyspora</taxon>
    </lineage>
</organism>